<feature type="compositionally biased region" description="Acidic residues" evidence="1">
    <location>
        <begin position="53"/>
        <end position="63"/>
    </location>
</feature>
<accession>A0AAN8PPK9</accession>
<feature type="compositionally biased region" description="Polar residues" evidence="1">
    <location>
        <begin position="7"/>
        <end position="18"/>
    </location>
</feature>
<dbReference type="AlphaFoldDB" id="A0AAN8PPK9"/>
<reference evidence="2 3" key="1">
    <citation type="submission" date="2023-10" db="EMBL/GenBank/DDBJ databases">
        <title>Genomes of two closely related lineages of the louse Polyplax serrata with different host specificities.</title>
        <authorList>
            <person name="Martinu J."/>
            <person name="Tarabai H."/>
            <person name="Stefka J."/>
            <person name="Hypsa V."/>
        </authorList>
    </citation>
    <scope>NUCLEOTIDE SEQUENCE [LARGE SCALE GENOMIC DNA]</scope>
    <source>
        <strain evidence="2">HR10_N</strain>
    </source>
</reference>
<evidence type="ECO:0000256" key="1">
    <source>
        <dbReference type="SAM" id="MobiDB-lite"/>
    </source>
</evidence>
<protein>
    <submittedName>
        <fullName evidence="2">Uncharacterized protein</fullName>
    </submittedName>
</protein>
<comment type="caution">
    <text evidence="2">The sequence shown here is derived from an EMBL/GenBank/DDBJ whole genome shotgun (WGS) entry which is preliminary data.</text>
</comment>
<dbReference type="Proteomes" id="UP001372834">
    <property type="component" value="Unassembled WGS sequence"/>
</dbReference>
<gene>
    <name evidence="2" type="ORF">RUM43_003605</name>
</gene>
<name>A0AAN8PPK9_POLSC</name>
<evidence type="ECO:0000313" key="2">
    <source>
        <dbReference type="EMBL" id="KAK6629787.1"/>
    </source>
</evidence>
<organism evidence="2 3">
    <name type="scientific">Polyplax serrata</name>
    <name type="common">Common mouse louse</name>
    <dbReference type="NCBI Taxonomy" id="468196"/>
    <lineage>
        <taxon>Eukaryota</taxon>
        <taxon>Metazoa</taxon>
        <taxon>Ecdysozoa</taxon>
        <taxon>Arthropoda</taxon>
        <taxon>Hexapoda</taxon>
        <taxon>Insecta</taxon>
        <taxon>Pterygota</taxon>
        <taxon>Neoptera</taxon>
        <taxon>Paraneoptera</taxon>
        <taxon>Psocodea</taxon>
        <taxon>Troctomorpha</taxon>
        <taxon>Phthiraptera</taxon>
        <taxon>Anoplura</taxon>
        <taxon>Polyplacidae</taxon>
        <taxon>Polyplax</taxon>
    </lineage>
</organism>
<proteinExistence type="predicted"/>
<feature type="compositionally biased region" description="Basic and acidic residues" evidence="1">
    <location>
        <begin position="43"/>
        <end position="52"/>
    </location>
</feature>
<evidence type="ECO:0000313" key="3">
    <source>
        <dbReference type="Proteomes" id="UP001372834"/>
    </source>
</evidence>
<sequence>ECGGITEASTEGPKTNDSTEGERAARQTPKKAIGGKERRVKRSSREMKKEVEQEQEQEQVEVEEEKLKCLNKIINELETFESR</sequence>
<dbReference type="EMBL" id="JAWJWE010000036">
    <property type="protein sequence ID" value="KAK6629787.1"/>
    <property type="molecule type" value="Genomic_DNA"/>
</dbReference>
<feature type="non-terminal residue" evidence="2">
    <location>
        <position position="1"/>
    </location>
</feature>
<feature type="region of interest" description="Disordered" evidence="1">
    <location>
        <begin position="1"/>
        <end position="63"/>
    </location>
</feature>